<dbReference type="EMBL" id="JBFNXX010000010">
    <property type="protein sequence ID" value="MEW9920655.1"/>
    <property type="molecule type" value="Genomic_DNA"/>
</dbReference>
<dbReference type="RefSeq" id="WP_367878359.1">
    <property type="nucleotide sequence ID" value="NZ_JBFNXX010000010.1"/>
</dbReference>
<proteinExistence type="predicted"/>
<name>A0ABV3RNW3_9RHOB</name>
<dbReference type="Proteomes" id="UP001556098">
    <property type="component" value="Unassembled WGS sequence"/>
</dbReference>
<comment type="caution">
    <text evidence="1">The sequence shown here is derived from an EMBL/GenBank/DDBJ whole genome shotgun (WGS) entry which is preliminary data.</text>
</comment>
<sequence length="316" mass="36005">MTDDMPTLETSLVDLPRQDWLSLVEEIVDADGYVEDLGKRHHAILLEEGDTLLVTFETLQGIQALSDLGQPLGWEMVRAYGWSHLCLASYGDTWFREKAVYGYFDRLIDDGFFDDFERVIFYGAGPCGYAAAAFSVAAPGATVVAVQPQATLDPRVTEWDDRFTDMRIEDFTSRYGYAPDMLDAAEQAFVFYDPRETLDAMHAALFTRPNVTKLRMRFMGDALQTDMLDMEIWTDILEAAGTGKLDEKRFAALYRKRRDYRPYLRNLLAVLDMGEREGLMEALCANVTSRMNARKFAHVLRHLQRKRATAEAEAKD</sequence>
<accession>A0ABV3RNW3</accession>
<gene>
    <name evidence="1" type="ORF">AB2B41_13645</name>
</gene>
<evidence type="ECO:0000313" key="1">
    <source>
        <dbReference type="EMBL" id="MEW9920655.1"/>
    </source>
</evidence>
<organism evidence="1 2">
    <name type="scientific">Sulfitobacter sediminis</name>
    <dbReference type="NCBI Taxonomy" id="3234186"/>
    <lineage>
        <taxon>Bacteria</taxon>
        <taxon>Pseudomonadati</taxon>
        <taxon>Pseudomonadota</taxon>
        <taxon>Alphaproteobacteria</taxon>
        <taxon>Rhodobacterales</taxon>
        <taxon>Roseobacteraceae</taxon>
        <taxon>Sulfitobacter</taxon>
    </lineage>
</organism>
<evidence type="ECO:0000313" key="2">
    <source>
        <dbReference type="Proteomes" id="UP001556098"/>
    </source>
</evidence>
<protein>
    <submittedName>
        <fullName evidence="1">Phosphoadenosine phosphosulfate reductase</fullName>
    </submittedName>
</protein>
<keyword evidence="2" id="KW-1185">Reference proteome</keyword>
<reference evidence="1 2" key="1">
    <citation type="submission" date="2024-07" db="EMBL/GenBank/DDBJ databases">
        <title>Marimonas sp.nov., isolated from tidal-flat sediment.</title>
        <authorList>
            <person name="Jayan J.N."/>
            <person name="Lee S.S."/>
        </authorList>
    </citation>
    <scope>NUCLEOTIDE SEQUENCE [LARGE SCALE GENOMIC DNA]</scope>
    <source>
        <strain evidence="1 2">MJW-29</strain>
    </source>
</reference>